<dbReference type="PANTHER" id="PTHR43235">
    <property type="entry name" value="GLUTAMINE AMIDOTRANSFERASE PB2B2.05-RELATED"/>
    <property type="match status" value="1"/>
</dbReference>
<keyword evidence="2" id="KW-1185">Reference proteome</keyword>
<dbReference type="EMBL" id="JAPQKH010000003">
    <property type="protein sequence ID" value="KAJ5109050.1"/>
    <property type="molecule type" value="Genomic_DNA"/>
</dbReference>
<dbReference type="GO" id="GO:0016811">
    <property type="term" value="F:hydrolase activity, acting on carbon-nitrogen (but not peptide) bonds, in linear amides"/>
    <property type="evidence" value="ECO:0007669"/>
    <property type="project" value="InterPro"/>
</dbReference>
<accession>A0A9W9KJW5</accession>
<evidence type="ECO:0000313" key="1">
    <source>
        <dbReference type="EMBL" id="KAJ5109050.1"/>
    </source>
</evidence>
<dbReference type="InterPro" id="IPR029062">
    <property type="entry name" value="Class_I_gatase-like"/>
</dbReference>
<reference evidence="1" key="2">
    <citation type="journal article" date="2023" name="IMA Fungus">
        <title>Comparative genomic study of the Penicillium genus elucidates a diverse pangenome and 15 lateral gene transfer events.</title>
        <authorList>
            <person name="Petersen C."/>
            <person name="Sorensen T."/>
            <person name="Nielsen M.R."/>
            <person name="Sondergaard T.E."/>
            <person name="Sorensen J.L."/>
            <person name="Fitzpatrick D.A."/>
            <person name="Frisvad J.C."/>
            <person name="Nielsen K.L."/>
        </authorList>
    </citation>
    <scope>NUCLEOTIDE SEQUENCE</scope>
    <source>
        <strain evidence="1">IBT 30069</strain>
    </source>
</reference>
<gene>
    <name evidence="1" type="ORF">N7456_005725</name>
</gene>
<dbReference type="InterPro" id="IPR044668">
    <property type="entry name" value="PuuD-like"/>
</dbReference>
<protein>
    <recommendedName>
        <fullName evidence="3">Glutamine amidotransferase</fullName>
    </recommendedName>
</protein>
<organism evidence="1 2">
    <name type="scientific">Penicillium angulare</name>
    <dbReference type="NCBI Taxonomy" id="116970"/>
    <lineage>
        <taxon>Eukaryota</taxon>
        <taxon>Fungi</taxon>
        <taxon>Dikarya</taxon>
        <taxon>Ascomycota</taxon>
        <taxon>Pezizomycotina</taxon>
        <taxon>Eurotiomycetes</taxon>
        <taxon>Eurotiomycetidae</taxon>
        <taxon>Eurotiales</taxon>
        <taxon>Aspergillaceae</taxon>
        <taxon>Penicillium</taxon>
    </lineage>
</organism>
<name>A0A9W9KJW5_9EURO</name>
<evidence type="ECO:0000313" key="2">
    <source>
        <dbReference type="Proteomes" id="UP001149165"/>
    </source>
</evidence>
<dbReference type="AlphaFoldDB" id="A0A9W9KJW5"/>
<dbReference type="OrthoDB" id="1724632at2759"/>
<dbReference type="InterPro" id="IPR011697">
    <property type="entry name" value="Peptidase_C26"/>
</dbReference>
<dbReference type="CDD" id="cd01745">
    <property type="entry name" value="GATase1_2"/>
    <property type="match status" value="1"/>
</dbReference>
<dbReference type="PANTHER" id="PTHR43235:SF1">
    <property type="entry name" value="GLUTAMINE AMIDOTRANSFERASE PB2B2.05-RELATED"/>
    <property type="match status" value="1"/>
</dbReference>
<reference evidence="1" key="1">
    <citation type="submission" date="2022-11" db="EMBL/GenBank/DDBJ databases">
        <authorList>
            <person name="Petersen C."/>
        </authorList>
    </citation>
    <scope>NUCLEOTIDE SEQUENCE</scope>
    <source>
        <strain evidence="1">IBT 30069</strain>
    </source>
</reference>
<evidence type="ECO:0008006" key="3">
    <source>
        <dbReference type="Google" id="ProtNLM"/>
    </source>
</evidence>
<dbReference type="Pfam" id="PF07722">
    <property type="entry name" value="Peptidase_C26"/>
    <property type="match status" value="1"/>
</dbReference>
<dbReference type="SUPFAM" id="SSF52317">
    <property type="entry name" value="Class I glutamine amidotransferase-like"/>
    <property type="match status" value="1"/>
</dbReference>
<dbReference type="Proteomes" id="UP001149165">
    <property type="component" value="Unassembled WGS sequence"/>
</dbReference>
<dbReference type="GO" id="GO:0005829">
    <property type="term" value="C:cytosol"/>
    <property type="evidence" value="ECO:0007669"/>
    <property type="project" value="TreeGrafter"/>
</dbReference>
<comment type="caution">
    <text evidence="1">The sequence shown here is derived from an EMBL/GenBank/DDBJ whole genome shotgun (WGS) entry which is preliminary data.</text>
</comment>
<dbReference type="Gene3D" id="3.40.50.880">
    <property type="match status" value="1"/>
</dbReference>
<sequence>MTLSRKPVIIVTAGYYTDTRPYASAIASAGGVPIVLLPGQVDVHLNLSFDGAVLAGGKDVHPSLYGQEFDPDIEPSTDEPRDRLEFAIIRLALERKLPVLGICRGLQLINVFYGGTLHQNLPGNERFRNTIHFIKEPRNYLAHDVTVHSGKLQRILRSTSFPVNSIHNQGIASLGSGLRSTVIAEDGLIEGIESADGQILAVQWHPEELVATQSQATALFSNIVSRARAHSQLSSKMETSLLGGDKLEISPVITRICQV</sequence>
<dbReference type="PROSITE" id="PS51273">
    <property type="entry name" value="GATASE_TYPE_1"/>
    <property type="match status" value="1"/>
</dbReference>
<proteinExistence type="predicted"/>